<protein>
    <recommendedName>
        <fullName evidence="10">Sulfate adenylyltransferase subunit 1</fullName>
        <ecNumber evidence="10">2.7.7.4</ecNumber>
    </recommendedName>
    <alternativeName>
        <fullName evidence="10">ATP-sulfurylase large subunit</fullName>
    </alternativeName>
    <alternativeName>
        <fullName evidence="10">Sulfate adenylate transferase</fullName>
        <shortName evidence="10">SAT</shortName>
    </alternativeName>
</protein>
<keyword evidence="4 10" id="KW-0547">Nucleotide-binding</keyword>
<feature type="binding site" evidence="10">
    <location>
        <begin position="41"/>
        <end position="48"/>
    </location>
    <ligand>
        <name>GTP</name>
        <dbReference type="ChEBI" id="CHEBI:37565"/>
    </ligand>
</feature>
<keyword evidence="5 10" id="KW-0067">ATP-binding</keyword>
<dbReference type="SUPFAM" id="SSF50447">
    <property type="entry name" value="Translation proteins"/>
    <property type="match status" value="1"/>
</dbReference>
<keyword evidence="3 10" id="KW-0548">Nucleotidyltransferase</keyword>
<dbReference type="OrthoDB" id="9804504at2"/>
<dbReference type="FunFam" id="3.40.50.300:FF:000119">
    <property type="entry name" value="Sulfate adenylyltransferase subunit 1"/>
    <property type="match status" value="1"/>
</dbReference>
<dbReference type="InterPro" id="IPR005225">
    <property type="entry name" value="Small_GTP-bd"/>
</dbReference>
<dbReference type="GO" id="GO:0004781">
    <property type="term" value="F:sulfate adenylyltransferase (ATP) activity"/>
    <property type="evidence" value="ECO:0007669"/>
    <property type="project" value="UniProtKB-UniRule"/>
</dbReference>
<comment type="catalytic activity">
    <reaction evidence="10">
        <text>sulfate + ATP + H(+) = adenosine 5'-phosphosulfate + diphosphate</text>
        <dbReference type="Rhea" id="RHEA:18133"/>
        <dbReference type="ChEBI" id="CHEBI:15378"/>
        <dbReference type="ChEBI" id="CHEBI:16189"/>
        <dbReference type="ChEBI" id="CHEBI:30616"/>
        <dbReference type="ChEBI" id="CHEBI:33019"/>
        <dbReference type="ChEBI" id="CHEBI:58243"/>
        <dbReference type="EC" id="2.7.7.4"/>
    </reaction>
</comment>
<dbReference type="CDD" id="cd04166">
    <property type="entry name" value="CysN_ATPS"/>
    <property type="match status" value="1"/>
</dbReference>
<feature type="binding site" evidence="10">
    <location>
        <begin position="175"/>
        <end position="178"/>
    </location>
    <ligand>
        <name>GTP</name>
        <dbReference type="ChEBI" id="CHEBI:37565"/>
    </ligand>
</feature>
<dbReference type="CDD" id="cd04095">
    <property type="entry name" value="CysN_NoDQ_III"/>
    <property type="match status" value="1"/>
</dbReference>
<dbReference type="InterPro" id="IPR000795">
    <property type="entry name" value="T_Tr_GTP-bd_dom"/>
</dbReference>
<dbReference type="NCBIfam" id="TIGR00231">
    <property type="entry name" value="small_GTP"/>
    <property type="match status" value="1"/>
</dbReference>
<dbReference type="InterPro" id="IPR009001">
    <property type="entry name" value="Transl_elong_EF1A/Init_IF2_C"/>
</dbReference>
<dbReference type="Pfam" id="PF00009">
    <property type="entry name" value="GTP_EFTU"/>
    <property type="match status" value="1"/>
</dbReference>
<keyword evidence="2 10" id="KW-0808">Transferase</keyword>
<evidence type="ECO:0000256" key="4">
    <source>
        <dbReference type="ARBA" id="ARBA00022741"/>
    </source>
</evidence>
<dbReference type="PROSITE" id="PS00301">
    <property type="entry name" value="G_TR_1"/>
    <property type="match status" value="1"/>
</dbReference>
<dbReference type="InterPro" id="IPR031157">
    <property type="entry name" value="G_TR_CS"/>
</dbReference>
<evidence type="ECO:0000259" key="11">
    <source>
        <dbReference type="PROSITE" id="PS51722"/>
    </source>
</evidence>
<organism evidence="12 13">
    <name type="scientific">Leminorella richardii</name>
    <dbReference type="NCBI Taxonomy" id="158841"/>
    <lineage>
        <taxon>Bacteria</taxon>
        <taxon>Pseudomonadati</taxon>
        <taxon>Pseudomonadota</taxon>
        <taxon>Gammaproteobacteria</taxon>
        <taxon>Enterobacterales</taxon>
        <taxon>Budviciaceae</taxon>
        <taxon>Leminorella</taxon>
    </lineage>
</organism>
<dbReference type="PANTHER" id="PTHR23115">
    <property type="entry name" value="TRANSLATION FACTOR"/>
    <property type="match status" value="1"/>
</dbReference>
<keyword evidence="13" id="KW-1185">Reference proteome</keyword>
<dbReference type="KEGG" id="lri:NCTC12151_01224"/>
<dbReference type="InterPro" id="IPR011779">
    <property type="entry name" value="SO4_adenylTrfase_lsu"/>
</dbReference>
<keyword evidence="6 10" id="KW-0342">GTP-binding</keyword>
<dbReference type="HAMAP" id="MF_00062">
    <property type="entry name" value="Sulf_adenylyltr_sub1"/>
    <property type="match status" value="1"/>
</dbReference>
<proteinExistence type="inferred from homology"/>
<comment type="subunit">
    <text evidence="9">Heterodimer composed of CysD, the smaller subunit, and CysNC.</text>
</comment>
<dbReference type="InterPro" id="IPR054696">
    <property type="entry name" value="GTP-eEF1A_C"/>
</dbReference>
<dbReference type="PROSITE" id="PS51722">
    <property type="entry name" value="G_TR_2"/>
    <property type="match status" value="1"/>
</dbReference>
<evidence type="ECO:0000256" key="5">
    <source>
        <dbReference type="ARBA" id="ARBA00022840"/>
    </source>
</evidence>
<evidence type="ECO:0000313" key="13">
    <source>
        <dbReference type="Proteomes" id="UP000249005"/>
    </source>
</evidence>
<dbReference type="Pfam" id="PF22594">
    <property type="entry name" value="GTP-eEF1A_C"/>
    <property type="match status" value="1"/>
</dbReference>
<feature type="binding site" evidence="10">
    <location>
        <begin position="120"/>
        <end position="124"/>
    </location>
    <ligand>
        <name>GTP</name>
        <dbReference type="ChEBI" id="CHEBI:37565"/>
    </ligand>
</feature>
<dbReference type="Proteomes" id="UP000249005">
    <property type="component" value="Chromosome 1"/>
</dbReference>
<dbReference type="InterPro" id="IPR009000">
    <property type="entry name" value="Transl_B-barrel_sf"/>
</dbReference>
<dbReference type="UniPathway" id="UPA00140">
    <property type="reaction ID" value="UER00204"/>
</dbReference>
<evidence type="ECO:0000256" key="8">
    <source>
        <dbReference type="ARBA" id="ARBA00061263"/>
    </source>
</evidence>
<dbReference type="GO" id="GO:0003924">
    <property type="term" value="F:GTPase activity"/>
    <property type="evidence" value="ECO:0007669"/>
    <property type="project" value="InterPro"/>
</dbReference>
<dbReference type="Gene3D" id="3.40.50.300">
    <property type="entry name" value="P-loop containing nucleotide triphosphate hydrolases"/>
    <property type="match status" value="1"/>
</dbReference>
<dbReference type="RefSeq" id="WP_111739792.1">
    <property type="nucleotide sequence ID" value="NZ_LR698987.1"/>
</dbReference>
<sequence length="486" mass="53221">MTSTTPAINEAVAKQIAAQGGVEAYLYAQQNKGLLRFLTCGSVDDGKSTLIGRLLHDTRQIYQDQLNTLHSDSRRIGTAGEKLDLALLVDGLQAEREQGITIDVAYRYFSTEKRKFIIADTPGHEQYTRNMATGASTCDVAIVLIDARKGVLDQTRRHSFIASLLGIRHLIVAVNKMDLVAYQQSVFDDIRRQFLSFAEGLPGEATFSFVPISALDGDNVVDVGEHMPWYQGETLLAMLETISVEHDVFDAPLRFPVQYVNRPNLDFRGYAGTIASGTVRVGQAVKVLPSGVVSRIKSIVTFDGDLTQASVGQAVTLVLEDEVDVSRGDLLVASGEEALQAVWGAEVDVVWMAESALKPGHRYDIKLAGKKSRAHVERIVHQYDINTLELGDSQALALNAIGTVSVAFDEPLLLDRYETSRETGSFIFIDPLTNVTVGAGLVKTPGIASAPSAVELSNDREFEKALNALIRHHYPHWNARDISQEK</sequence>
<evidence type="ECO:0000256" key="1">
    <source>
        <dbReference type="ARBA" id="ARBA00005048"/>
    </source>
</evidence>
<comment type="pathway">
    <text evidence="1 10">Sulfur metabolism; hydrogen sulfide biosynthesis; sulfite from sulfate: step 1/3.</text>
</comment>
<dbReference type="AlphaFoldDB" id="A0A2X4XPK8"/>
<dbReference type="GO" id="GO:0000103">
    <property type="term" value="P:sulfate assimilation"/>
    <property type="evidence" value="ECO:0007669"/>
    <property type="project" value="UniProtKB-UniRule"/>
</dbReference>
<evidence type="ECO:0000256" key="10">
    <source>
        <dbReference type="HAMAP-Rule" id="MF_00062"/>
    </source>
</evidence>
<gene>
    <name evidence="10 12" type="primary">cysN</name>
    <name evidence="12" type="ORF">NCTC12151_01224</name>
</gene>
<comment type="function">
    <text evidence="7 10">With CysD forms the ATP sulfurylase (ATPS) that catalyzes the adenylation of sulfate producing adenosine 5'-phosphosulfate (APS) and diphosphate, the first enzymatic step in sulfur assimilation pathway. APS synthesis involves the formation of a high-energy phosphoric-sulfuric acid anhydride bond driven by GTP hydrolysis by CysN coupled to ATP hydrolysis by CysD.</text>
</comment>
<dbReference type="CDD" id="cd03695">
    <property type="entry name" value="CysN_NodQ_II"/>
    <property type="match status" value="1"/>
</dbReference>
<dbReference type="SUPFAM" id="SSF52540">
    <property type="entry name" value="P-loop containing nucleoside triphosphate hydrolases"/>
    <property type="match status" value="1"/>
</dbReference>
<evidence type="ECO:0000313" key="12">
    <source>
        <dbReference type="EMBL" id="SQI38614.1"/>
    </source>
</evidence>
<accession>A0A2X4XPK8</accession>
<dbReference type="GO" id="GO:0005524">
    <property type="term" value="F:ATP binding"/>
    <property type="evidence" value="ECO:0007669"/>
    <property type="project" value="UniProtKB-KW"/>
</dbReference>
<dbReference type="InterPro" id="IPR041757">
    <property type="entry name" value="CysN_GTP-bd"/>
</dbReference>
<dbReference type="GO" id="GO:0070814">
    <property type="term" value="P:hydrogen sulfide biosynthetic process"/>
    <property type="evidence" value="ECO:0007669"/>
    <property type="project" value="UniProtKB-UniRule"/>
</dbReference>
<dbReference type="SUPFAM" id="SSF50465">
    <property type="entry name" value="EF-Tu/eEF-1alpha/eIF2-gamma C-terminal domain"/>
    <property type="match status" value="1"/>
</dbReference>
<dbReference type="GO" id="GO:0005525">
    <property type="term" value="F:GTP binding"/>
    <property type="evidence" value="ECO:0007669"/>
    <property type="project" value="UniProtKB-UniRule"/>
</dbReference>
<comment type="similarity">
    <text evidence="8 10">Belongs to the TRAFAC class translation factor GTPase superfamily. Classic translation factor GTPase family. CysN/NodQ subfamily.</text>
</comment>
<dbReference type="EMBL" id="LS483470">
    <property type="protein sequence ID" value="SQI38614.1"/>
    <property type="molecule type" value="Genomic_DNA"/>
</dbReference>
<dbReference type="InterPro" id="IPR044139">
    <property type="entry name" value="CysN_NoDQ_III"/>
</dbReference>
<dbReference type="PRINTS" id="PR00315">
    <property type="entry name" value="ELONGATNFCT"/>
</dbReference>
<dbReference type="InterPro" id="IPR050100">
    <property type="entry name" value="TRAFAC_GTPase_members"/>
</dbReference>
<dbReference type="InterPro" id="IPR044138">
    <property type="entry name" value="CysN_II"/>
</dbReference>
<evidence type="ECO:0000256" key="7">
    <source>
        <dbReference type="ARBA" id="ARBA00055271"/>
    </source>
</evidence>
<evidence type="ECO:0000256" key="2">
    <source>
        <dbReference type="ARBA" id="ARBA00022679"/>
    </source>
</evidence>
<dbReference type="InterPro" id="IPR027417">
    <property type="entry name" value="P-loop_NTPase"/>
</dbReference>
<evidence type="ECO:0000256" key="3">
    <source>
        <dbReference type="ARBA" id="ARBA00022695"/>
    </source>
</evidence>
<dbReference type="NCBIfam" id="TIGR02034">
    <property type="entry name" value="CysN"/>
    <property type="match status" value="1"/>
</dbReference>
<dbReference type="Gene3D" id="2.40.30.10">
    <property type="entry name" value="Translation factors"/>
    <property type="match status" value="2"/>
</dbReference>
<feature type="domain" description="Tr-type G" evidence="11">
    <location>
        <begin position="32"/>
        <end position="253"/>
    </location>
</feature>
<dbReference type="FunFam" id="2.40.30.10:FF:000027">
    <property type="entry name" value="Sulfate adenylyltransferase subunit 1"/>
    <property type="match status" value="1"/>
</dbReference>
<reference evidence="12 13" key="1">
    <citation type="submission" date="2018-06" db="EMBL/GenBank/DDBJ databases">
        <authorList>
            <consortium name="Pathogen Informatics"/>
            <person name="Doyle S."/>
        </authorList>
    </citation>
    <scope>NUCLEOTIDE SEQUENCE [LARGE SCALE GENOMIC DNA]</scope>
    <source>
        <strain evidence="12 13">NCTC12151</strain>
    </source>
</reference>
<name>A0A2X4XPK8_9GAMM</name>
<evidence type="ECO:0000256" key="9">
    <source>
        <dbReference type="ARBA" id="ARBA00062688"/>
    </source>
</evidence>
<dbReference type="NCBIfam" id="NF003478">
    <property type="entry name" value="PRK05124.1"/>
    <property type="match status" value="1"/>
</dbReference>
<evidence type="ECO:0000256" key="6">
    <source>
        <dbReference type="ARBA" id="ARBA00023134"/>
    </source>
</evidence>
<dbReference type="EC" id="2.7.7.4" evidence="10"/>